<evidence type="ECO:0000313" key="3">
    <source>
        <dbReference type="Proteomes" id="UP001459277"/>
    </source>
</evidence>
<dbReference type="Proteomes" id="UP001459277">
    <property type="component" value="Unassembled WGS sequence"/>
</dbReference>
<keyword evidence="3" id="KW-1185">Reference proteome</keyword>
<sequence length="284" mass="31923">VKPSDPDIFICLEKSITNSKGCHDSFFLDSCGSIFNEKCLQGILPMARSVRNNGAIAREQSARSARKNGTIAREESTGSSRKNGAITREESDGSARNNGAIAREELARSAKNYGAIPREESAGTARNYGAIKREESGNKKGRWATWNLNLAKLFTKERFPIMWKKGRLVGKYSTVFKSKCTALVRRISMEMCDKTSMVVPKTLSLTLQDKKVSNNKVKKSSLVFWPLTHYVFARNMESQYTISGWLHEKRRMWHVKGGGVIWWQCMGLGLRTCADATKMRYCGD</sequence>
<evidence type="ECO:0000256" key="1">
    <source>
        <dbReference type="SAM" id="MobiDB-lite"/>
    </source>
</evidence>
<reference evidence="2 3" key="1">
    <citation type="submission" date="2024-01" db="EMBL/GenBank/DDBJ databases">
        <title>A telomere-to-telomere, gap-free genome of sweet tea (Lithocarpus litseifolius).</title>
        <authorList>
            <person name="Zhou J."/>
        </authorList>
    </citation>
    <scope>NUCLEOTIDE SEQUENCE [LARGE SCALE GENOMIC DNA]</scope>
    <source>
        <strain evidence="2">Zhou-2022a</strain>
        <tissue evidence="2">Leaf</tissue>
    </source>
</reference>
<name>A0AAW2DDE6_9ROSI</name>
<dbReference type="EMBL" id="JAZDWU010000003">
    <property type="protein sequence ID" value="KAL0007738.1"/>
    <property type="molecule type" value="Genomic_DNA"/>
</dbReference>
<evidence type="ECO:0000313" key="2">
    <source>
        <dbReference type="EMBL" id="KAL0007738.1"/>
    </source>
</evidence>
<feature type="region of interest" description="Disordered" evidence="1">
    <location>
        <begin position="58"/>
        <end position="99"/>
    </location>
</feature>
<proteinExistence type="predicted"/>
<feature type="non-terminal residue" evidence="2">
    <location>
        <position position="1"/>
    </location>
</feature>
<protein>
    <submittedName>
        <fullName evidence="2">Uncharacterized protein</fullName>
    </submittedName>
</protein>
<dbReference type="AlphaFoldDB" id="A0AAW2DDE6"/>
<comment type="caution">
    <text evidence="2">The sequence shown here is derived from an EMBL/GenBank/DDBJ whole genome shotgun (WGS) entry which is preliminary data.</text>
</comment>
<organism evidence="2 3">
    <name type="scientific">Lithocarpus litseifolius</name>
    <dbReference type="NCBI Taxonomy" id="425828"/>
    <lineage>
        <taxon>Eukaryota</taxon>
        <taxon>Viridiplantae</taxon>
        <taxon>Streptophyta</taxon>
        <taxon>Embryophyta</taxon>
        <taxon>Tracheophyta</taxon>
        <taxon>Spermatophyta</taxon>
        <taxon>Magnoliopsida</taxon>
        <taxon>eudicotyledons</taxon>
        <taxon>Gunneridae</taxon>
        <taxon>Pentapetalae</taxon>
        <taxon>rosids</taxon>
        <taxon>fabids</taxon>
        <taxon>Fagales</taxon>
        <taxon>Fagaceae</taxon>
        <taxon>Lithocarpus</taxon>
    </lineage>
</organism>
<accession>A0AAW2DDE6</accession>
<gene>
    <name evidence="2" type="ORF">SO802_009240</name>
</gene>